<dbReference type="AlphaFoldDB" id="A0A084Y1V2"/>
<gene>
    <name evidence="1" type="ORF">CAPSK01_001550</name>
</gene>
<evidence type="ECO:0000313" key="2">
    <source>
        <dbReference type="Proteomes" id="UP000019812"/>
    </source>
</evidence>
<name>A0A084Y1V2_9PROT</name>
<evidence type="ECO:0000313" key="1">
    <source>
        <dbReference type="EMBL" id="KFB68696.1"/>
    </source>
</evidence>
<dbReference type="EMBL" id="JDSS02000019">
    <property type="protein sequence ID" value="KFB68696.1"/>
    <property type="molecule type" value="Genomic_DNA"/>
</dbReference>
<accession>A0A084Y1V2</accession>
<organism evidence="1 2">
    <name type="scientific">Candidatus Accumulibacter vicinus</name>
    <dbReference type="NCBI Taxonomy" id="2954382"/>
    <lineage>
        <taxon>Bacteria</taxon>
        <taxon>Pseudomonadati</taxon>
        <taxon>Pseudomonadota</taxon>
        <taxon>Betaproteobacteria</taxon>
        <taxon>Candidatus Accumulibacter</taxon>
    </lineage>
</organism>
<dbReference type="Proteomes" id="UP000019812">
    <property type="component" value="Unassembled WGS sequence"/>
</dbReference>
<reference evidence="1 2" key="1">
    <citation type="submission" date="2014-07" db="EMBL/GenBank/DDBJ databases">
        <title>Expanding our view of genomic diversity in Candidatus Accumulibacter clades.</title>
        <authorList>
            <person name="Skennerton C.T."/>
            <person name="Barr J.J."/>
            <person name="Slater F.R."/>
            <person name="Bond P.L."/>
            <person name="Tyson G.W."/>
        </authorList>
    </citation>
    <scope>NUCLEOTIDE SEQUENCE [LARGE SCALE GENOMIC DNA]</scope>
    <source>
        <strain evidence="2">SK-01</strain>
    </source>
</reference>
<protein>
    <submittedName>
        <fullName evidence="1">Uncharacterized protein</fullName>
    </submittedName>
</protein>
<proteinExistence type="predicted"/>
<comment type="caution">
    <text evidence="1">The sequence shown here is derived from an EMBL/GenBank/DDBJ whole genome shotgun (WGS) entry which is preliminary data.</text>
</comment>
<dbReference type="STRING" id="1457154.CAPSK01_001550"/>
<sequence length="179" mass="19326">MIPGSKNIPANDDKLNISSMSLMGAAIAAWLLVAPARADHAVGAASGLQIGDCVIFREGGAGWLLKAPTYWFKGLIVDLSSERRIANLCPHIGKQASAYTQADQLRLAAAMPCVDKESEVQEVPVLRLRVAVEAWETPWSPQHGGIGWLYRGQFLGQKLYKGGVLDIDANWLAPCETNT</sequence>